<evidence type="ECO:0000259" key="1">
    <source>
        <dbReference type="PROSITE" id="PS50042"/>
    </source>
</evidence>
<proteinExistence type="predicted"/>
<evidence type="ECO:0000313" key="3">
    <source>
        <dbReference type="Proteomes" id="UP000886740"/>
    </source>
</evidence>
<dbReference type="InterPro" id="IPR018490">
    <property type="entry name" value="cNMP-bd_dom_sf"/>
</dbReference>
<feature type="domain" description="Cyclic nucleotide-binding" evidence="1">
    <location>
        <begin position="36"/>
        <end position="120"/>
    </location>
</feature>
<dbReference type="InterPro" id="IPR000595">
    <property type="entry name" value="cNMP-bd_dom"/>
</dbReference>
<protein>
    <submittedName>
        <fullName evidence="2">Crp/Fnr family transcriptional regulator</fullName>
    </submittedName>
</protein>
<dbReference type="SUPFAM" id="SSF51206">
    <property type="entry name" value="cAMP-binding domain-like"/>
    <property type="match status" value="1"/>
</dbReference>
<comment type="caution">
    <text evidence="2">The sequence shown here is derived from an EMBL/GenBank/DDBJ whole genome shotgun (WGS) entry which is preliminary data.</text>
</comment>
<dbReference type="EMBL" id="DXEL01000058">
    <property type="protein sequence ID" value="HIX75111.1"/>
    <property type="molecule type" value="Genomic_DNA"/>
</dbReference>
<accession>A0A9D1X9N6</accession>
<dbReference type="CDD" id="cd00038">
    <property type="entry name" value="CAP_ED"/>
    <property type="match status" value="1"/>
</dbReference>
<reference evidence="2" key="1">
    <citation type="journal article" date="2021" name="PeerJ">
        <title>Extensive microbial diversity within the chicken gut microbiome revealed by metagenomics and culture.</title>
        <authorList>
            <person name="Gilroy R."/>
            <person name="Ravi A."/>
            <person name="Getino M."/>
            <person name="Pursley I."/>
            <person name="Horton D.L."/>
            <person name="Alikhan N.F."/>
            <person name="Baker D."/>
            <person name="Gharbi K."/>
            <person name="Hall N."/>
            <person name="Watson M."/>
            <person name="Adriaenssens E.M."/>
            <person name="Foster-Nyarko E."/>
            <person name="Jarju S."/>
            <person name="Secka A."/>
            <person name="Antonio M."/>
            <person name="Oren A."/>
            <person name="Chaudhuri R.R."/>
            <person name="La Ragione R."/>
            <person name="Hildebrand F."/>
            <person name="Pallen M.J."/>
        </authorList>
    </citation>
    <scope>NUCLEOTIDE SEQUENCE</scope>
    <source>
        <strain evidence="2">ChiGjej6B6-14162</strain>
    </source>
</reference>
<gene>
    <name evidence="2" type="ORF">H9977_08795</name>
</gene>
<dbReference type="PROSITE" id="PS50042">
    <property type="entry name" value="CNMP_BINDING_3"/>
    <property type="match status" value="1"/>
</dbReference>
<dbReference type="Proteomes" id="UP000886740">
    <property type="component" value="Unassembled WGS sequence"/>
</dbReference>
<sequence length="197" mass="23169">MPLPAYFDRFSKFIPSTLLENEAFVDDIAHCTIRLFIKKGDYLIRTGEICHNGYFINKGLFINQYVGDKGNVCVTGFSSDEVYPFVSVIGYFTQQPSAFEIKAIEDSELLCFSRRDLERLSANYADFGLSFQRVMLMIIEKLYSMFAVRQTSCSEDFLRYLYEHHKWIINRVPDKYIAQYMGISNSWYCKLKKRLFY</sequence>
<dbReference type="Pfam" id="PF00027">
    <property type="entry name" value="cNMP_binding"/>
    <property type="match status" value="1"/>
</dbReference>
<dbReference type="InterPro" id="IPR014710">
    <property type="entry name" value="RmlC-like_jellyroll"/>
</dbReference>
<name>A0A9D1X9N6_9BACT</name>
<dbReference type="Gene3D" id="2.60.120.10">
    <property type="entry name" value="Jelly Rolls"/>
    <property type="match status" value="1"/>
</dbReference>
<organism evidence="2 3">
    <name type="scientific">Candidatus Parabacteroides intestinipullorum</name>
    <dbReference type="NCBI Taxonomy" id="2838723"/>
    <lineage>
        <taxon>Bacteria</taxon>
        <taxon>Pseudomonadati</taxon>
        <taxon>Bacteroidota</taxon>
        <taxon>Bacteroidia</taxon>
        <taxon>Bacteroidales</taxon>
        <taxon>Tannerellaceae</taxon>
        <taxon>Parabacteroides</taxon>
    </lineage>
</organism>
<dbReference type="AlphaFoldDB" id="A0A9D1X9N6"/>
<reference evidence="2" key="2">
    <citation type="submission" date="2021-04" db="EMBL/GenBank/DDBJ databases">
        <authorList>
            <person name="Gilroy R."/>
        </authorList>
    </citation>
    <scope>NUCLEOTIDE SEQUENCE</scope>
    <source>
        <strain evidence="2">ChiGjej6B6-14162</strain>
    </source>
</reference>
<evidence type="ECO:0000313" key="2">
    <source>
        <dbReference type="EMBL" id="HIX75111.1"/>
    </source>
</evidence>